<reference evidence="4" key="2">
    <citation type="journal article" date="2021" name="Genome Biol. Evol.">
        <title>Developing a high-quality reference genome for a parasitic bivalve with doubly uniparental inheritance (Bivalvia: Unionida).</title>
        <authorList>
            <person name="Smith C.H."/>
        </authorList>
    </citation>
    <scope>NUCLEOTIDE SEQUENCE</scope>
    <source>
        <strain evidence="4">CHS0354</strain>
        <tissue evidence="4">Mantle</tissue>
    </source>
</reference>
<gene>
    <name evidence="4" type="ORF">CHS0354_042313</name>
</gene>
<keyword evidence="2" id="KW-0964">Secreted</keyword>
<dbReference type="InterPro" id="IPR001073">
    <property type="entry name" value="C1q_dom"/>
</dbReference>
<feature type="domain" description="C1q" evidence="3">
    <location>
        <begin position="1"/>
        <end position="126"/>
    </location>
</feature>
<evidence type="ECO:0000313" key="5">
    <source>
        <dbReference type="Proteomes" id="UP001195483"/>
    </source>
</evidence>
<comment type="subcellular location">
    <subcellularLocation>
        <location evidence="1">Secreted</location>
    </subcellularLocation>
</comment>
<dbReference type="PROSITE" id="PS50871">
    <property type="entry name" value="C1Q"/>
    <property type="match status" value="1"/>
</dbReference>
<evidence type="ECO:0000313" key="4">
    <source>
        <dbReference type="EMBL" id="KAK3597963.1"/>
    </source>
</evidence>
<accession>A0AAE0SU39</accession>
<dbReference type="PANTHER" id="PTHR15427:SF33">
    <property type="entry name" value="COLLAGEN IV NC1 DOMAIN-CONTAINING PROTEIN"/>
    <property type="match status" value="1"/>
</dbReference>
<organism evidence="4 5">
    <name type="scientific">Potamilus streckersoni</name>
    <dbReference type="NCBI Taxonomy" id="2493646"/>
    <lineage>
        <taxon>Eukaryota</taxon>
        <taxon>Metazoa</taxon>
        <taxon>Spiralia</taxon>
        <taxon>Lophotrochozoa</taxon>
        <taxon>Mollusca</taxon>
        <taxon>Bivalvia</taxon>
        <taxon>Autobranchia</taxon>
        <taxon>Heteroconchia</taxon>
        <taxon>Palaeoheterodonta</taxon>
        <taxon>Unionida</taxon>
        <taxon>Unionoidea</taxon>
        <taxon>Unionidae</taxon>
        <taxon>Ambleminae</taxon>
        <taxon>Lampsilini</taxon>
        <taxon>Potamilus</taxon>
    </lineage>
</organism>
<evidence type="ECO:0000256" key="1">
    <source>
        <dbReference type="ARBA" id="ARBA00004613"/>
    </source>
</evidence>
<comment type="caution">
    <text evidence="4">The sequence shown here is derived from an EMBL/GenBank/DDBJ whole genome shotgun (WGS) entry which is preliminary data.</text>
</comment>
<proteinExistence type="predicted"/>
<name>A0AAE0SU39_9BIVA</name>
<dbReference type="Gene3D" id="2.60.120.40">
    <property type="match status" value="1"/>
</dbReference>
<dbReference type="PANTHER" id="PTHR15427">
    <property type="entry name" value="EMILIN ELASTIN MICROFIBRIL INTERFACE-LOCATED PROTEIN ELASTIN MICROFIBRIL INTERFACER"/>
    <property type="match status" value="1"/>
</dbReference>
<evidence type="ECO:0000256" key="2">
    <source>
        <dbReference type="ARBA" id="ARBA00022525"/>
    </source>
</evidence>
<evidence type="ECO:0000259" key="3">
    <source>
        <dbReference type="PROSITE" id="PS50871"/>
    </source>
</evidence>
<dbReference type="InterPro" id="IPR008983">
    <property type="entry name" value="Tumour_necrosis_fac-like_dom"/>
</dbReference>
<keyword evidence="5" id="KW-1185">Reference proteome</keyword>
<dbReference type="SMART" id="SM00110">
    <property type="entry name" value="C1Q"/>
    <property type="match status" value="1"/>
</dbReference>
<dbReference type="GO" id="GO:0005581">
    <property type="term" value="C:collagen trimer"/>
    <property type="evidence" value="ECO:0007669"/>
    <property type="project" value="UniProtKB-KW"/>
</dbReference>
<dbReference type="EMBL" id="JAEAOA010002354">
    <property type="protein sequence ID" value="KAK3597963.1"/>
    <property type="molecule type" value="Genomic_DNA"/>
</dbReference>
<dbReference type="Pfam" id="PF00386">
    <property type="entry name" value="C1q"/>
    <property type="match status" value="1"/>
</dbReference>
<dbReference type="SUPFAM" id="SSF49842">
    <property type="entry name" value="TNF-like"/>
    <property type="match status" value="1"/>
</dbReference>
<dbReference type="PRINTS" id="PR00007">
    <property type="entry name" value="COMPLEMNTC1Q"/>
</dbReference>
<reference evidence="4" key="3">
    <citation type="submission" date="2023-05" db="EMBL/GenBank/DDBJ databases">
        <authorList>
            <person name="Smith C.H."/>
        </authorList>
    </citation>
    <scope>NUCLEOTIDE SEQUENCE</scope>
    <source>
        <strain evidence="4">CHS0354</strain>
        <tissue evidence="4">Mantle</tissue>
    </source>
</reference>
<dbReference type="AlphaFoldDB" id="A0AAE0SU39"/>
<reference evidence="4" key="1">
    <citation type="journal article" date="2021" name="Genome Biol. Evol.">
        <title>A High-Quality Reference Genome for a Parasitic Bivalve with Doubly Uniparental Inheritance (Bivalvia: Unionida).</title>
        <authorList>
            <person name="Smith C.H."/>
        </authorList>
    </citation>
    <scope>NUCLEOTIDE SEQUENCE</scope>
    <source>
        <strain evidence="4">CHS0354</strain>
    </source>
</reference>
<protein>
    <recommendedName>
        <fullName evidence="3">C1q domain-containing protein</fullName>
    </recommendedName>
</protein>
<dbReference type="InterPro" id="IPR050392">
    <property type="entry name" value="Collagen/C1q_domain"/>
</dbReference>
<sequence length="130" mass="14547">MFSTTPVSITPGRSIQFDRVDYNEGNAYDTRTGIFTCPVSGTYFFFTNIISMYHTGSILTEIVFEDQEKGRTHANKVDNQAQGSTAALLHCNAGQRVWIQVVYGYQSWGEMFSSFTGVLMWEDTAATNSN</sequence>
<dbReference type="Proteomes" id="UP001195483">
    <property type="component" value="Unassembled WGS sequence"/>
</dbReference>